<dbReference type="SUPFAM" id="SSF51445">
    <property type="entry name" value="(Trans)glycosidases"/>
    <property type="match status" value="2"/>
</dbReference>
<feature type="domain" description="DUF4015" evidence="1">
    <location>
        <begin position="1"/>
        <end position="319"/>
    </location>
</feature>
<evidence type="ECO:0000313" key="2">
    <source>
        <dbReference type="EMBL" id="MFC5648010.1"/>
    </source>
</evidence>
<proteinExistence type="predicted"/>
<protein>
    <submittedName>
        <fullName evidence="2">Glycoside hydrolase</fullName>
    </submittedName>
</protein>
<name>A0ABW0VUZ6_9BACL</name>
<sequence>MSGWVAGSKKRLNQLIALIERTDLNAMVIDVKNDYGKLTYRSDLSQIKSIGADNEPAISDVRQLLQKLKKKNIYVIGRIVTFKDPLYARKYPSMALQSRSGGVWQDTQGHAWLDPYQPAVRSYNQSIAMEAASLGFDEIQFDYVRFPDNGAKVDREVRYSGHSNKTKPEIISQFLHESRVKMNRQGVRVSADVFGLVTSSPNDMGIGQSWRGITSSVDVISPMTYPSHYSTGMYGVKQPDLAPAAIIKHAMKDAQERNKYISRERKQRPAEIRPWLQGFTATWVHPHQQYQSEQIRKQVEAAKAQGIKQFLLWSSNCKYDYRS</sequence>
<dbReference type="InterPro" id="IPR025275">
    <property type="entry name" value="DUF4015"/>
</dbReference>
<dbReference type="RefSeq" id="WP_379186475.1">
    <property type="nucleotide sequence ID" value="NZ_JBHSOW010000012.1"/>
</dbReference>
<dbReference type="Proteomes" id="UP001596047">
    <property type="component" value="Unassembled WGS sequence"/>
</dbReference>
<comment type="caution">
    <text evidence="2">The sequence shown here is derived from an EMBL/GenBank/DDBJ whole genome shotgun (WGS) entry which is preliminary data.</text>
</comment>
<organism evidence="2 3">
    <name type="scientific">Paenibacillus solisilvae</name>
    <dbReference type="NCBI Taxonomy" id="2486751"/>
    <lineage>
        <taxon>Bacteria</taxon>
        <taxon>Bacillati</taxon>
        <taxon>Bacillota</taxon>
        <taxon>Bacilli</taxon>
        <taxon>Bacillales</taxon>
        <taxon>Paenibacillaceae</taxon>
        <taxon>Paenibacillus</taxon>
    </lineage>
</organism>
<evidence type="ECO:0000313" key="3">
    <source>
        <dbReference type="Proteomes" id="UP001596047"/>
    </source>
</evidence>
<keyword evidence="3" id="KW-1185">Reference proteome</keyword>
<reference evidence="3" key="1">
    <citation type="journal article" date="2019" name="Int. J. Syst. Evol. Microbiol.">
        <title>The Global Catalogue of Microorganisms (GCM) 10K type strain sequencing project: providing services to taxonomists for standard genome sequencing and annotation.</title>
        <authorList>
            <consortium name="The Broad Institute Genomics Platform"/>
            <consortium name="The Broad Institute Genome Sequencing Center for Infectious Disease"/>
            <person name="Wu L."/>
            <person name="Ma J."/>
        </authorList>
    </citation>
    <scope>NUCLEOTIDE SEQUENCE [LARGE SCALE GENOMIC DNA]</scope>
    <source>
        <strain evidence="3">CGMCC 1.3240</strain>
    </source>
</reference>
<dbReference type="Gene3D" id="3.20.20.80">
    <property type="entry name" value="Glycosidases"/>
    <property type="match status" value="1"/>
</dbReference>
<dbReference type="InterPro" id="IPR017853">
    <property type="entry name" value="GH"/>
</dbReference>
<evidence type="ECO:0000259" key="1">
    <source>
        <dbReference type="Pfam" id="PF13200"/>
    </source>
</evidence>
<accession>A0ABW0VUZ6</accession>
<dbReference type="GO" id="GO:0016787">
    <property type="term" value="F:hydrolase activity"/>
    <property type="evidence" value="ECO:0007669"/>
    <property type="project" value="UniProtKB-KW"/>
</dbReference>
<gene>
    <name evidence="2" type="ORF">ACFPYJ_02535</name>
</gene>
<dbReference type="EMBL" id="JBHSOW010000012">
    <property type="protein sequence ID" value="MFC5648010.1"/>
    <property type="molecule type" value="Genomic_DNA"/>
</dbReference>
<dbReference type="Pfam" id="PF13200">
    <property type="entry name" value="DUF4015"/>
    <property type="match status" value="1"/>
</dbReference>
<keyword evidence="2" id="KW-0378">Hydrolase</keyword>